<evidence type="ECO:0000313" key="2">
    <source>
        <dbReference type="EMBL" id="NWJ45990.1"/>
    </source>
</evidence>
<dbReference type="RefSeq" id="WP_341469739.1">
    <property type="nucleotide sequence ID" value="NZ_CP128399.1"/>
</dbReference>
<proteinExistence type="predicted"/>
<evidence type="ECO:0000313" key="4">
    <source>
        <dbReference type="Proteomes" id="UP000521676"/>
    </source>
</evidence>
<dbReference type="AlphaFoldDB" id="A0A8T7M1N6"/>
<organism evidence="2 4">
    <name type="scientific">Candidatus Chlorohelix allophototropha</name>
    <dbReference type="NCBI Taxonomy" id="3003348"/>
    <lineage>
        <taxon>Bacteria</taxon>
        <taxon>Bacillati</taxon>
        <taxon>Chloroflexota</taxon>
        <taxon>Chloroflexia</taxon>
        <taxon>Candidatus Chloroheliales</taxon>
        <taxon>Candidatus Chloroheliaceae</taxon>
        <taxon>Candidatus Chlorohelix</taxon>
    </lineage>
</organism>
<dbReference type="EMBL" id="JACATZ010000001">
    <property type="protein sequence ID" value="NWJ45990.1"/>
    <property type="molecule type" value="Genomic_DNA"/>
</dbReference>
<reference evidence="2 4" key="1">
    <citation type="submission" date="2020-06" db="EMBL/GenBank/DDBJ databases">
        <title>Anoxygenic phototrophic Chloroflexota member uses a Type I reaction center.</title>
        <authorList>
            <person name="Tsuji J.M."/>
            <person name="Shaw N.A."/>
            <person name="Nagashima S."/>
            <person name="Venkiteswaran J."/>
            <person name="Schiff S.L."/>
            <person name="Hanada S."/>
            <person name="Tank M."/>
            <person name="Neufeld J.D."/>
        </authorList>
    </citation>
    <scope>NUCLEOTIDE SEQUENCE [LARGE SCALE GENOMIC DNA]</scope>
    <source>
        <strain evidence="2">L227-S17</strain>
    </source>
</reference>
<protein>
    <submittedName>
        <fullName evidence="2">DUF3352 domain-containing protein</fullName>
    </submittedName>
</protein>
<gene>
    <name evidence="2" type="ORF">HXX08_08945</name>
    <name evidence="3" type="ORF">OZ401_001133</name>
</gene>
<dbReference type="EMBL" id="CP128399">
    <property type="protein sequence ID" value="WJW67850.1"/>
    <property type="molecule type" value="Genomic_DNA"/>
</dbReference>
<dbReference type="Proteomes" id="UP001431572">
    <property type="component" value="Chromosome 1"/>
</dbReference>
<sequence>MSYRKASRFSLFLVALLSLGLLLAACGDNNQTSPAQNSNLGYNSALAANFPGTTSLFVSLNTDQNSAQSLSAKKMIDYISAIPEIQDSLKSLNLASSTTTGQIDFEKDVRPWLGNEAAIGVTDMQKLGKLVGSLGSMTGKSSSSPTPTPNMAMASFDIPLMVAVQVKDKAKADVFVNKLLGSALGGNTSGLNIKPTIETYKDYTIYNLNLFVLQLSVAVGNDKLFLTLGSTAAKNAIDQTAGTSLSANAQYKAVAAKLPTTNLGFMYTDAASASSAMSAIPNMSQSTTSMNKDYLKGMGMAFSAADEGLKVDVYEAYDESKLTPEIKASLSKPAVSGKILEALPEKTFFFANGQDGKSAYDQLNSMLSQMPSDQTKQITDALTKFETNSGLSIQKDIAPLFAGEFAVFAVPSTTDQKVGVGFLTAVTDKASAQASLDKLAAALEKSPDATVKFDQKTFGGVTYKSGVMTPKDTTKNNGKSTTLEMGVAGNYVFISTASDQTEATITSATGGTNFSKGASYAEFTKVKASVPDSNKGYFFVDAQQAFAVAASMPSSPDNAKNQQQLTAISGKLTDLKSVVGGSKSGTTESNSTIYIHFPVK</sequence>
<keyword evidence="1" id="KW-0732">Signal</keyword>
<reference evidence="3" key="2">
    <citation type="journal article" date="2024" name="Nature">
        <title>Anoxygenic phototroph of the Chloroflexota uses a type I reaction centre.</title>
        <authorList>
            <person name="Tsuji J.M."/>
            <person name="Shaw N.A."/>
            <person name="Nagashima S."/>
            <person name="Venkiteswaran J.J."/>
            <person name="Schiff S.L."/>
            <person name="Watanabe T."/>
            <person name="Fukui M."/>
            <person name="Hanada S."/>
            <person name="Tank M."/>
            <person name="Neufeld J.D."/>
        </authorList>
    </citation>
    <scope>NUCLEOTIDE SEQUENCE</scope>
    <source>
        <strain evidence="3">L227-S17</strain>
    </source>
</reference>
<accession>A0A8T7M1N6</accession>
<dbReference type="InterPro" id="IPR021787">
    <property type="entry name" value="DUF3352"/>
</dbReference>
<feature type="chain" id="PRO_5035773695" evidence="1">
    <location>
        <begin position="25"/>
        <end position="600"/>
    </location>
</feature>
<keyword evidence="5" id="KW-1185">Reference proteome</keyword>
<dbReference type="PROSITE" id="PS51257">
    <property type="entry name" value="PROKAR_LIPOPROTEIN"/>
    <property type="match status" value="1"/>
</dbReference>
<evidence type="ECO:0000313" key="5">
    <source>
        <dbReference type="Proteomes" id="UP001431572"/>
    </source>
</evidence>
<dbReference type="Proteomes" id="UP000521676">
    <property type="component" value="Unassembled WGS sequence"/>
</dbReference>
<dbReference type="Pfam" id="PF11832">
    <property type="entry name" value="DUF3352"/>
    <property type="match status" value="1"/>
</dbReference>
<evidence type="ECO:0000313" key="3">
    <source>
        <dbReference type="EMBL" id="WJW67850.1"/>
    </source>
</evidence>
<evidence type="ECO:0000256" key="1">
    <source>
        <dbReference type="SAM" id="SignalP"/>
    </source>
</evidence>
<name>A0A8T7M1N6_9CHLR</name>
<feature type="signal peptide" evidence="1">
    <location>
        <begin position="1"/>
        <end position="24"/>
    </location>
</feature>